<keyword evidence="6" id="KW-1185">Reference proteome</keyword>
<organism evidence="5 6">
    <name type="scientific">Dipteronia dyeriana</name>
    <dbReference type="NCBI Taxonomy" id="168575"/>
    <lineage>
        <taxon>Eukaryota</taxon>
        <taxon>Viridiplantae</taxon>
        <taxon>Streptophyta</taxon>
        <taxon>Embryophyta</taxon>
        <taxon>Tracheophyta</taxon>
        <taxon>Spermatophyta</taxon>
        <taxon>Magnoliopsida</taxon>
        <taxon>eudicotyledons</taxon>
        <taxon>Gunneridae</taxon>
        <taxon>Pentapetalae</taxon>
        <taxon>rosids</taxon>
        <taxon>malvids</taxon>
        <taxon>Sapindales</taxon>
        <taxon>Sapindaceae</taxon>
        <taxon>Hippocastanoideae</taxon>
        <taxon>Acereae</taxon>
        <taxon>Dipteronia</taxon>
    </lineage>
</organism>
<dbReference type="Gene3D" id="1.20.5.4130">
    <property type="match status" value="1"/>
</dbReference>
<keyword evidence="2" id="KW-0547">Nucleotide-binding</keyword>
<evidence type="ECO:0000256" key="2">
    <source>
        <dbReference type="ARBA" id="ARBA00022741"/>
    </source>
</evidence>
<keyword evidence="1" id="KW-0677">Repeat</keyword>
<evidence type="ECO:0000256" key="3">
    <source>
        <dbReference type="ARBA" id="ARBA00022821"/>
    </source>
</evidence>
<dbReference type="Proteomes" id="UP001280121">
    <property type="component" value="Unassembled WGS sequence"/>
</dbReference>
<gene>
    <name evidence="5" type="ORF">Ddye_011296</name>
</gene>
<accession>A0AAD9X2A5</accession>
<dbReference type="AlphaFoldDB" id="A0AAD9X2A5"/>
<dbReference type="InterPro" id="IPR041118">
    <property type="entry name" value="Rx_N"/>
</dbReference>
<proteinExistence type="predicted"/>
<evidence type="ECO:0000313" key="6">
    <source>
        <dbReference type="Proteomes" id="UP001280121"/>
    </source>
</evidence>
<dbReference type="GO" id="GO:0000166">
    <property type="term" value="F:nucleotide binding"/>
    <property type="evidence" value="ECO:0007669"/>
    <property type="project" value="UniProtKB-KW"/>
</dbReference>
<evidence type="ECO:0000256" key="1">
    <source>
        <dbReference type="ARBA" id="ARBA00022737"/>
    </source>
</evidence>
<evidence type="ECO:0000259" key="4">
    <source>
        <dbReference type="Pfam" id="PF18052"/>
    </source>
</evidence>
<reference evidence="5" key="1">
    <citation type="journal article" date="2023" name="Plant J.">
        <title>Genome sequences and population genomics provide insights into the demographic history, inbreeding, and mutation load of two 'living fossil' tree species of Dipteronia.</title>
        <authorList>
            <person name="Feng Y."/>
            <person name="Comes H.P."/>
            <person name="Chen J."/>
            <person name="Zhu S."/>
            <person name="Lu R."/>
            <person name="Zhang X."/>
            <person name="Li P."/>
            <person name="Qiu J."/>
            <person name="Olsen K.M."/>
            <person name="Qiu Y."/>
        </authorList>
    </citation>
    <scope>NUCLEOTIDE SEQUENCE</scope>
    <source>
        <strain evidence="5">KIB01</strain>
    </source>
</reference>
<feature type="domain" description="Disease resistance N-terminal" evidence="4">
    <location>
        <begin position="33"/>
        <end position="109"/>
    </location>
</feature>
<dbReference type="GO" id="GO:0006952">
    <property type="term" value="P:defense response"/>
    <property type="evidence" value="ECO:0007669"/>
    <property type="project" value="UniProtKB-KW"/>
</dbReference>
<protein>
    <recommendedName>
        <fullName evidence="4">Disease resistance N-terminal domain-containing protein</fullName>
    </recommendedName>
</protein>
<dbReference type="EMBL" id="JANJYI010000004">
    <property type="protein sequence ID" value="KAK2651440.1"/>
    <property type="molecule type" value="Genomic_DNA"/>
</dbReference>
<comment type="caution">
    <text evidence="5">The sequence shown here is derived from an EMBL/GenBank/DDBJ whole genome shotgun (WGS) entry which is preliminary data.</text>
</comment>
<sequence>MQSAANYDSGVTSLASLYFTNLSKTTMTVGEIVLSAFLQVLLERLVPRDLSFFPHVLSELQKWKKKLLKMEAVLADAEDKKLTDELVKMWLDDLRDLAYDLDLLDELAHG</sequence>
<keyword evidence="3" id="KW-0611">Plant defense</keyword>
<evidence type="ECO:0000313" key="5">
    <source>
        <dbReference type="EMBL" id="KAK2651440.1"/>
    </source>
</evidence>
<name>A0AAD9X2A5_9ROSI</name>
<dbReference type="Pfam" id="PF18052">
    <property type="entry name" value="Rx_N"/>
    <property type="match status" value="1"/>
</dbReference>